<dbReference type="KEGG" id="nir:NSED_07115"/>
<dbReference type="Pfam" id="PF07731">
    <property type="entry name" value="Cu-oxidase_2"/>
    <property type="match status" value="1"/>
</dbReference>
<evidence type="ECO:0000313" key="5">
    <source>
        <dbReference type="EMBL" id="AFS83219.1"/>
    </source>
</evidence>
<dbReference type="SUPFAM" id="SSF50974">
    <property type="entry name" value="Nitrous oxide reductase, N-terminal domain"/>
    <property type="match status" value="1"/>
</dbReference>
<dbReference type="eggNOG" id="arCOG03914">
    <property type="taxonomic scope" value="Archaea"/>
</dbReference>
<dbReference type="InterPro" id="IPR051200">
    <property type="entry name" value="Host-pathogen_enzymatic-act"/>
</dbReference>
<evidence type="ECO:0000259" key="4">
    <source>
        <dbReference type="Pfam" id="PF07732"/>
    </source>
</evidence>
<name>K0BCM3_9ARCH</name>
<dbReference type="HOGENOM" id="CLU_319069_0_0_2"/>
<dbReference type="InterPro" id="IPR011707">
    <property type="entry name" value="Cu-oxidase-like_N"/>
</dbReference>
<dbReference type="EMBL" id="CP003843">
    <property type="protein sequence ID" value="AFS83219.1"/>
    <property type="molecule type" value="Genomic_DNA"/>
</dbReference>
<dbReference type="OrthoDB" id="12293at2157"/>
<dbReference type="STRING" id="1229909.NSED_07115"/>
<dbReference type="PATRIC" id="fig|1229909.8.peg.1564"/>
<organism evidence="5 6">
    <name type="scientific">Candidatus Nitrosopumilus sediminis</name>
    <dbReference type="NCBI Taxonomy" id="1229909"/>
    <lineage>
        <taxon>Archaea</taxon>
        <taxon>Nitrososphaerota</taxon>
        <taxon>Nitrososphaeria</taxon>
        <taxon>Nitrosopumilales</taxon>
        <taxon>Nitrosopumilaceae</taxon>
        <taxon>Nitrosopumilus</taxon>
    </lineage>
</organism>
<evidence type="ECO:0000259" key="3">
    <source>
        <dbReference type="Pfam" id="PF07731"/>
    </source>
</evidence>
<protein>
    <submittedName>
        <fullName evidence="5">Multicopper oxidase type 3</fullName>
    </submittedName>
</protein>
<dbReference type="InterPro" id="IPR002355">
    <property type="entry name" value="Cu_oxidase_Cu_BS"/>
</dbReference>
<reference evidence="5 6" key="1">
    <citation type="journal article" date="2012" name="J. Bacteriol.">
        <title>Draft Genome Sequence of an Ammonia-Oxidizing Archaeon, "Candidatus Nitrosopumilus sediminis" AR2, from Svalbard in the Arctic Circle.</title>
        <authorList>
            <person name="Park S.J."/>
            <person name="Kim J.G."/>
            <person name="Jung M.Y."/>
            <person name="Kim S.J."/>
            <person name="Cha I.T."/>
            <person name="Ghai R."/>
            <person name="Martin-Cuadrado A.B."/>
            <person name="Rodriguez-Valera F."/>
            <person name="Rhee S.K."/>
        </authorList>
    </citation>
    <scope>NUCLEOTIDE SEQUENCE [LARGE SCALE GENOMIC DNA]</scope>
    <source>
        <strain evidence="5 6">AR2</strain>
    </source>
</reference>
<keyword evidence="2" id="KW-0560">Oxidoreductase</keyword>
<gene>
    <name evidence="5" type="ORF">NSED_07115</name>
</gene>
<evidence type="ECO:0000313" key="6">
    <source>
        <dbReference type="Proteomes" id="UP000006100"/>
    </source>
</evidence>
<feature type="domain" description="Plastocyanin-like" evidence="3">
    <location>
        <begin position="271"/>
        <end position="358"/>
    </location>
</feature>
<dbReference type="InterPro" id="IPR011706">
    <property type="entry name" value="Cu-oxidase_C"/>
</dbReference>
<dbReference type="Gene3D" id="2.130.10.10">
    <property type="entry name" value="YVTN repeat-like/Quinoprotein amine dehydrogenase"/>
    <property type="match status" value="1"/>
</dbReference>
<evidence type="ECO:0000256" key="1">
    <source>
        <dbReference type="ARBA" id="ARBA00022723"/>
    </source>
</evidence>
<dbReference type="Gene3D" id="2.60.40.420">
    <property type="entry name" value="Cupredoxins - blue copper proteins"/>
    <property type="match status" value="3"/>
</dbReference>
<dbReference type="PANTHER" id="PTHR47197">
    <property type="entry name" value="PROTEIN NIRF"/>
    <property type="match status" value="1"/>
</dbReference>
<accession>K0BCM3</accession>
<dbReference type="AlphaFoldDB" id="K0BCM3"/>
<dbReference type="InterPro" id="IPR008972">
    <property type="entry name" value="Cupredoxin"/>
</dbReference>
<feature type="domain" description="Plastocyanin-like" evidence="4">
    <location>
        <begin position="85"/>
        <end position="202"/>
    </location>
</feature>
<dbReference type="Proteomes" id="UP000006100">
    <property type="component" value="Chromosome"/>
</dbReference>
<dbReference type="PROSITE" id="PS00080">
    <property type="entry name" value="MULTICOPPER_OXIDASE2"/>
    <property type="match status" value="1"/>
</dbReference>
<dbReference type="InterPro" id="IPR011045">
    <property type="entry name" value="N2O_reductase_N"/>
</dbReference>
<dbReference type="eggNOG" id="arCOG02562">
    <property type="taxonomic scope" value="Archaea"/>
</dbReference>
<dbReference type="SUPFAM" id="SSF49503">
    <property type="entry name" value="Cupredoxins"/>
    <property type="match status" value="3"/>
</dbReference>
<dbReference type="eggNOG" id="arCOG02926">
    <property type="taxonomic scope" value="Archaea"/>
</dbReference>
<proteinExistence type="predicted"/>
<dbReference type="GO" id="GO:0005507">
    <property type="term" value="F:copper ion binding"/>
    <property type="evidence" value="ECO:0007669"/>
    <property type="project" value="InterPro"/>
</dbReference>
<dbReference type="PANTHER" id="PTHR47197:SF3">
    <property type="entry name" value="DIHYDRO-HEME D1 DEHYDROGENASE"/>
    <property type="match status" value="1"/>
</dbReference>
<keyword evidence="1" id="KW-0479">Metal-binding</keyword>
<dbReference type="InterPro" id="IPR015943">
    <property type="entry name" value="WD40/YVTN_repeat-like_dom_sf"/>
</dbReference>
<dbReference type="GO" id="GO:0016491">
    <property type="term" value="F:oxidoreductase activity"/>
    <property type="evidence" value="ECO:0007669"/>
    <property type="project" value="UniProtKB-KW"/>
</dbReference>
<dbReference type="Pfam" id="PF07732">
    <property type="entry name" value="Cu-oxidase_3"/>
    <property type="match status" value="1"/>
</dbReference>
<evidence type="ECO:0000256" key="2">
    <source>
        <dbReference type="ARBA" id="ARBA00023002"/>
    </source>
</evidence>
<keyword evidence="6" id="KW-1185">Reference proteome</keyword>
<sequence>MILTTVILSITLASVFTINFEKTDTTTYENVDVPLFAAEALPNGAHHTIKMEAVKMPDGMYAYRMVEYDLDGSDLVANGIFDTDPSIPGPTIVMTEGDTANITLTNKACDENFVDGGVGSAETFFIGMHTHGVHYDISDDATYDRVNGAETSAAECNSSVEYTWDAGLGTAGTWPYHDHTFSQNEVGAEDVGLFGTVIVNPANGNVDGFVNSGTGNIDKIKVDDIEKEFILWMVSSDVLGQSIFYGMEIDNQNGGKQTPLWVNPTLYASDGAKVRYHVLGIGDETHAFHLHGHRWVESQGGSADIIDVKEITPLQRHTFLVEVSDNQNGIDGTEGWMYHCHFFNHMEQGMSGMMMVLEGDDTLPDVGAVFTLSDEPGLWMKTLNAGIADDLDEALAPANSIFTSLGLPTVDPRPGTGFPLDYLKVISPAFGDTLGRSLAIINPGETVIFNMKDSQTKHTITSLIWPTAASPLGGNGLLTNDVPVAFFDTQLGIRGSTFLTNSDGSAATLDEPGLYVFVCQIHPYMISAVIVDDPTTNVKSSTLGGATLPLLDLSDDLTILTRYPDPVTNDMEFPVTLGPVNALPLELLKDFYVISDPSNWKDYNQDNWEVNVVPALVTTNSEQVVAALHTDTASLIGLATALGITNSTGGAPDVILGAALDSNVPITNADRQAPLQKGVGEIWVNTQFEQTVNKNHPGTPNDKPGTITVVNANDWSIDQKIALPEINMNHPHNMWTDSKNEVVYQTQWFDSRMVVIDRETGEMIKDNFVGQSPSHVMTSPETGKIYIAMNGEETINELDPTTYEITRQISTGDSSHPHGHWISSDGKYVVTPDFLSLSSTIVNLEDNTSVKAEHTGGGSVLIAPIATGMLGSTEKYYTADFLGNTLSVIDIDDAEITHQIDLLEVGVALPIQTPVSPDDKWMVTANLIGPTGPAITVVDTSIDEIVSVLPCDPGCHGVQWGAQEDGGYYAYISNKFSNALIVVDPKDGYDAEIAGKIILTKEFKTTIDDPVIGYAGMGGQGVLAIPNVYEGWIQQTVDECGNGVDPCSEEIADYLDDLDDDQKDPLGS</sequence>